<evidence type="ECO:0000313" key="5">
    <source>
        <dbReference type="Proteomes" id="UP001354989"/>
    </source>
</evidence>
<evidence type="ECO:0000256" key="2">
    <source>
        <dbReference type="ARBA" id="ARBA00022803"/>
    </source>
</evidence>
<feature type="chain" id="PRO_5045983027" description="Tetratricopeptide repeat protein" evidence="3">
    <location>
        <begin position="27"/>
        <end position="610"/>
    </location>
</feature>
<name>A0ABN6L3U2_9BACT</name>
<dbReference type="RefSeq" id="WP_338397328.1">
    <property type="nucleotide sequence ID" value="NZ_AP025292.1"/>
</dbReference>
<dbReference type="Proteomes" id="UP001354989">
    <property type="component" value="Chromosome"/>
</dbReference>
<evidence type="ECO:0008006" key="6">
    <source>
        <dbReference type="Google" id="ProtNLM"/>
    </source>
</evidence>
<keyword evidence="2" id="KW-0802">TPR repeat</keyword>
<accession>A0ABN6L3U2</accession>
<dbReference type="PANTHER" id="PTHR45586">
    <property type="entry name" value="TPR REPEAT-CONTAINING PROTEIN PA4667"/>
    <property type="match status" value="1"/>
</dbReference>
<gene>
    <name evidence="4" type="ORF">PEPS_00070</name>
</gene>
<evidence type="ECO:0000256" key="1">
    <source>
        <dbReference type="ARBA" id="ARBA00022737"/>
    </source>
</evidence>
<evidence type="ECO:0000256" key="3">
    <source>
        <dbReference type="SAM" id="SignalP"/>
    </source>
</evidence>
<keyword evidence="1" id="KW-0677">Repeat</keyword>
<evidence type="ECO:0000313" key="4">
    <source>
        <dbReference type="EMBL" id="BDC97726.1"/>
    </source>
</evidence>
<protein>
    <recommendedName>
        <fullName evidence="6">Tetratricopeptide repeat protein</fullName>
    </recommendedName>
</protein>
<dbReference type="Pfam" id="PF13174">
    <property type="entry name" value="TPR_6"/>
    <property type="match status" value="1"/>
</dbReference>
<dbReference type="EMBL" id="AP025292">
    <property type="protein sequence ID" value="BDC97726.1"/>
    <property type="molecule type" value="Genomic_DNA"/>
</dbReference>
<dbReference type="Pfam" id="PF13181">
    <property type="entry name" value="TPR_8"/>
    <property type="match status" value="1"/>
</dbReference>
<dbReference type="InterPro" id="IPR011990">
    <property type="entry name" value="TPR-like_helical_dom_sf"/>
</dbReference>
<reference evidence="4 5" key="1">
    <citation type="submission" date="2021-12" db="EMBL/GenBank/DDBJ databases">
        <title>Genome sequencing of bacteria with rrn-lacking chromosome and rrn-plasmid.</title>
        <authorList>
            <person name="Anda M."/>
            <person name="Iwasaki W."/>
        </authorList>
    </citation>
    <scope>NUCLEOTIDE SEQUENCE [LARGE SCALE GENOMIC DNA]</scope>
    <source>
        <strain evidence="4 5">NBRC 101262</strain>
    </source>
</reference>
<dbReference type="Pfam" id="PF13432">
    <property type="entry name" value="TPR_16"/>
    <property type="match status" value="1"/>
</dbReference>
<feature type="signal peptide" evidence="3">
    <location>
        <begin position="1"/>
        <end position="26"/>
    </location>
</feature>
<dbReference type="PANTHER" id="PTHR45586:SF1">
    <property type="entry name" value="LIPOPOLYSACCHARIDE ASSEMBLY PROTEIN B"/>
    <property type="match status" value="1"/>
</dbReference>
<dbReference type="InterPro" id="IPR019734">
    <property type="entry name" value="TPR_rpt"/>
</dbReference>
<organism evidence="4 5">
    <name type="scientific">Persicobacter psychrovividus</name>
    <dbReference type="NCBI Taxonomy" id="387638"/>
    <lineage>
        <taxon>Bacteria</taxon>
        <taxon>Pseudomonadati</taxon>
        <taxon>Bacteroidota</taxon>
        <taxon>Cytophagia</taxon>
        <taxon>Cytophagales</taxon>
        <taxon>Persicobacteraceae</taxon>
        <taxon>Persicobacter</taxon>
    </lineage>
</organism>
<dbReference type="Gene3D" id="1.25.40.10">
    <property type="entry name" value="Tetratricopeptide repeat domain"/>
    <property type="match status" value="3"/>
</dbReference>
<sequence>MWKTSLAFKILGFTAFLSFGILSSQAQDFQKVSIAEEYLGRGEIEKAEDIYEKLARNNENLPLIHKPYLDLLFSTKNFKQAEKYLNRAIKKNPEDMIYQVDRGRLYESQGEMSQAEKYFNNLIDDQAKDLNNLRNLAQEFYRAQEFDWAELTFLKGRKVAKNEGLFAHELANIYRMTNQKDKMVNEYVQMAVRNPKNRSYVKNVLQSALTDEEDLEAFESYLIDRIQKDGKEAFYPEMLIWANMQQRNFYGAFVQARSLDKRSKSNGDYLMNVAQMALRHQDYEHAVMAYDYVIEHYQKSPNYFLARNAIIKAREEQVKNTYPVEMNSIDELISSYEKLITEVPTSQTTLEAKKNKAMLHALYKGEYDIAINLLESVVGQQKVSKQLKLECKIALGDIYLLKDEPWESRLLYAQAEKEGRETPIGYDAKLRSAKLSYYTGDFKLAAAHLDVLKLATTREIANDAMSLSLLIKDNTALDSTETAMKTYAAIDLLLFQHKNDQALAGLKKMLTDFRGHSLQDEIHYLMAEVYKKQGSFPLALEHLQKVIDLNPADIKADDAMFEKAKIYEIYLKEKQAAMETYELLMKNYPGSIHVDESRKRFRALRGDFPN</sequence>
<dbReference type="SMART" id="SM00028">
    <property type="entry name" value="TPR"/>
    <property type="match status" value="5"/>
</dbReference>
<keyword evidence="5" id="KW-1185">Reference proteome</keyword>
<proteinExistence type="predicted"/>
<dbReference type="SUPFAM" id="SSF48452">
    <property type="entry name" value="TPR-like"/>
    <property type="match status" value="3"/>
</dbReference>
<keyword evidence="3" id="KW-0732">Signal</keyword>
<dbReference type="InterPro" id="IPR051012">
    <property type="entry name" value="CellSynth/LPSAsmb/PSIAsmb"/>
</dbReference>